<evidence type="ECO:0000256" key="2">
    <source>
        <dbReference type="ARBA" id="ARBA00022448"/>
    </source>
</evidence>
<organism evidence="8 9">
    <name type="scientific">Amycolatopsis deserti</name>
    <dbReference type="NCBI Taxonomy" id="185696"/>
    <lineage>
        <taxon>Bacteria</taxon>
        <taxon>Bacillati</taxon>
        <taxon>Actinomycetota</taxon>
        <taxon>Actinomycetes</taxon>
        <taxon>Pseudonocardiales</taxon>
        <taxon>Pseudonocardiaceae</taxon>
        <taxon>Amycolatopsis</taxon>
    </lineage>
</organism>
<evidence type="ECO:0000259" key="7">
    <source>
        <dbReference type="PROSITE" id="PS50850"/>
    </source>
</evidence>
<dbReference type="Gene3D" id="1.20.1250.20">
    <property type="entry name" value="MFS general substrate transporter like domains"/>
    <property type="match status" value="1"/>
</dbReference>
<feature type="transmembrane region" description="Helical" evidence="6">
    <location>
        <begin position="441"/>
        <end position="469"/>
    </location>
</feature>
<keyword evidence="9" id="KW-1185">Reference proteome</keyword>
<evidence type="ECO:0000313" key="8">
    <source>
        <dbReference type="EMBL" id="GHF08723.1"/>
    </source>
</evidence>
<feature type="transmembrane region" description="Helical" evidence="6">
    <location>
        <begin position="404"/>
        <end position="421"/>
    </location>
</feature>
<feature type="transmembrane region" description="Helical" evidence="6">
    <location>
        <begin position="201"/>
        <end position="219"/>
    </location>
</feature>
<feature type="transmembrane region" description="Helical" evidence="6">
    <location>
        <begin position="270"/>
        <end position="291"/>
    </location>
</feature>
<dbReference type="Pfam" id="PF07690">
    <property type="entry name" value="MFS_1"/>
    <property type="match status" value="1"/>
</dbReference>
<keyword evidence="2" id="KW-0813">Transport</keyword>
<dbReference type="SUPFAM" id="SSF103473">
    <property type="entry name" value="MFS general substrate transporter"/>
    <property type="match status" value="1"/>
</dbReference>
<dbReference type="CDD" id="cd17321">
    <property type="entry name" value="MFS_MMR_MDR_like"/>
    <property type="match status" value="1"/>
</dbReference>
<proteinExistence type="predicted"/>
<evidence type="ECO:0000256" key="1">
    <source>
        <dbReference type="ARBA" id="ARBA00004651"/>
    </source>
</evidence>
<feature type="transmembrane region" description="Helical" evidence="6">
    <location>
        <begin position="303"/>
        <end position="325"/>
    </location>
</feature>
<gene>
    <name evidence="8" type="ORF">GCM10017786_48170</name>
</gene>
<dbReference type="PROSITE" id="PS50850">
    <property type="entry name" value="MFS"/>
    <property type="match status" value="1"/>
</dbReference>
<evidence type="ECO:0000256" key="5">
    <source>
        <dbReference type="ARBA" id="ARBA00023136"/>
    </source>
</evidence>
<evidence type="ECO:0000256" key="4">
    <source>
        <dbReference type="ARBA" id="ARBA00022989"/>
    </source>
</evidence>
<reference evidence="9" key="1">
    <citation type="journal article" date="2019" name="Int. J. Syst. Evol. Microbiol.">
        <title>The Global Catalogue of Microorganisms (GCM) 10K type strain sequencing project: providing services to taxonomists for standard genome sequencing and annotation.</title>
        <authorList>
            <consortium name="The Broad Institute Genomics Platform"/>
            <consortium name="The Broad Institute Genome Sequencing Center for Infectious Disease"/>
            <person name="Wu L."/>
            <person name="Ma J."/>
        </authorList>
    </citation>
    <scope>NUCLEOTIDE SEQUENCE [LARGE SCALE GENOMIC DNA]</scope>
    <source>
        <strain evidence="9">CGMCC 4.7677</strain>
    </source>
</reference>
<comment type="subcellular location">
    <subcellularLocation>
        <location evidence="1">Cell membrane</location>
        <topology evidence="1">Multi-pass membrane protein</topology>
    </subcellularLocation>
</comment>
<name>A0ABQ3J8D8_9PSEU</name>
<dbReference type="InterPro" id="IPR036259">
    <property type="entry name" value="MFS_trans_sf"/>
</dbReference>
<feature type="transmembrane region" description="Helical" evidence="6">
    <location>
        <begin position="79"/>
        <end position="98"/>
    </location>
</feature>
<dbReference type="PANTHER" id="PTHR42718:SF9">
    <property type="entry name" value="MAJOR FACILITATOR SUPERFAMILY MULTIDRUG TRANSPORTER MFSC"/>
    <property type="match status" value="1"/>
</dbReference>
<evidence type="ECO:0000313" key="9">
    <source>
        <dbReference type="Proteomes" id="UP000605897"/>
    </source>
</evidence>
<dbReference type="PANTHER" id="PTHR42718">
    <property type="entry name" value="MAJOR FACILITATOR SUPERFAMILY MULTIDRUG TRANSPORTER MFSC"/>
    <property type="match status" value="1"/>
</dbReference>
<sequence>MHTERTVRARGGAVLAAACLGLFTVFVQTTQTIGTLSAVQDDLHLATADVVWIPSVYTLVVATFVLAAGAVADRNGRRRVFLAGVTAMAAGGVVLVFAETFPAVLAGQAVAGLGGALITPSSLALLTHQFPEPGRRAGAISAWAAASGLGLAVGPIAAGLALKYTSWHSAFWFNPAIAVIAAVIALAFVPESRAAESRLDPLGLLLGAVGAGALVYTLIEGGHTGFGSGRVVVTAVVTVCALGLFVLVELRHRAPMLDLRLMRDAQYSTALVLAAAVLFGFVGVSLLQVLWLQRVAGLTALQVGVRMLAEFGTFIAGSALAGVLVRRVPPRGLIVAGLLAAAAGAALFSRTAPDDGFTGYLASFVLFGLGCGLANGPSTVLAVGHVPPGKEGVAAGTVNAARQLGAVLGTSVLGTLMTNALEDELAGLPPAQRPAALATAFTDAVGTAVLTAVVVLLAVTVVTTAVFVLTGRRRRGTAVAVAPPAERI</sequence>
<feature type="transmembrane region" description="Helical" evidence="6">
    <location>
        <begin position="104"/>
        <end position="126"/>
    </location>
</feature>
<feature type="transmembrane region" description="Helical" evidence="6">
    <location>
        <begin position="332"/>
        <end position="348"/>
    </location>
</feature>
<evidence type="ECO:0000256" key="6">
    <source>
        <dbReference type="SAM" id="Phobius"/>
    </source>
</evidence>
<dbReference type="Gene3D" id="1.20.1720.10">
    <property type="entry name" value="Multidrug resistance protein D"/>
    <property type="match status" value="1"/>
</dbReference>
<keyword evidence="5 6" id="KW-0472">Membrane</keyword>
<feature type="transmembrane region" description="Helical" evidence="6">
    <location>
        <begin position="170"/>
        <end position="189"/>
    </location>
</feature>
<dbReference type="EMBL" id="BNAU01000005">
    <property type="protein sequence ID" value="GHF08723.1"/>
    <property type="molecule type" value="Genomic_DNA"/>
</dbReference>
<dbReference type="InterPro" id="IPR020846">
    <property type="entry name" value="MFS_dom"/>
</dbReference>
<feature type="transmembrane region" description="Helical" evidence="6">
    <location>
        <begin position="360"/>
        <end position="383"/>
    </location>
</feature>
<dbReference type="RefSeq" id="WP_191246882.1">
    <property type="nucleotide sequence ID" value="NZ_BNAU01000005.1"/>
</dbReference>
<keyword evidence="4 6" id="KW-1133">Transmembrane helix</keyword>
<protein>
    <submittedName>
        <fullName evidence="8">MFS transporter</fullName>
    </submittedName>
</protein>
<feature type="transmembrane region" description="Helical" evidence="6">
    <location>
        <begin position="231"/>
        <end position="250"/>
    </location>
</feature>
<comment type="caution">
    <text evidence="8">The sequence shown here is derived from an EMBL/GenBank/DDBJ whole genome shotgun (WGS) entry which is preliminary data.</text>
</comment>
<keyword evidence="3 6" id="KW-0812">Transmembrane</keyword>
<evidence type="ECO:0000256" key="3">
    <source>
        <dbReference type="ARBA" id="ARBA00022692"/>
    </source>
</evidence>
<feature type="transmembrane region" description="Helical" evidence="6">
    <location>
        <begin position="51"/>
        <end position="72"/>
    </location>
</feature>
<accession>A0ABQ3J8D8</accession>
<feature type="domain" description="Major facilitator superfamily (MFS) profile" evidence="7">
    <location>
        <begin position="14"/>
        <end position="475"/>
    </location>
</feature>
<dbReference type="InterPro" id="IPR011701">
    <property type="entry name" value="MFS"/>
</dbReference>
<feature type="transmembrane region" description="Helical" evidence="6">
    <location>
        <begin position="138"/>
        <end position="158"/>
    </location>
</feature>
<dbReference type="Proteomes" id="UP000605897">
    <property type="component" value="Unassembled WGS sequence"/>
</dbReference>